<evidence type="ECO:0000256" key="5">
    <source>
        <dbReference type="ARBA" id="ARBA00022553"/>
    </source>
</evidence>
<evidence type="ECO:0000256" key="20">
    <source>
        <dbReference type="SAM" id="MobiDB-lite"/>
    </source>
</evidence>
<sequence length="461" mass="51022">MSIEVITIDQRTVTYQVVSMPRDGTCLFHSLCYILHGHIRLTLDIRRNIVSYVLNDWDGFKVWTYDGTGDNYTTQEQYKSEMLKPFTYASACPLNFNGPSSSQLVTNDASSKSNGVTQSSSVPNSSQNKTTINQEYNKQLAALNRCVRDWITKHVNDNPLCDLSPIFKDYEKHLASIEQKYGSNFDNTESNTSTRQSELAAAQVPVFSKAQEAPASTLFSASDQKEGVTSNIKAVAPTVSTANVTFQFGKKVDNAVLGTLPASKLASSFTFTTQCNTMTLFGSQATPSPSSASVVPVPKVDSDNGSSEKGEKSEDDEKAEEAEKHVFNEVKEEDAFYSQKYANITLYFFLMLSMCKLFYKKDNEFKEKGIGTLHLKAIADKKNQLLVRADTNLGNILLNIMLHSSIPCTRAGKNNVMIVCVPNPPLDEKTPASPVPMLIRVKTSEDADELHKIITEKKESS</sequence>
<evidence type="ECO:0000256" key="15">
    <source>
        <dbReference type="ARBA" id="ARBA00054952"/>
    </source>
</evidence>
<keyword evidence="10" id="KW-0007">Acetylation</keyword>
<evidence type="ECO:0000313" key="23">
    <source>
        <dbReference type="Proteomes" id="UP000886611"/>
    </source>
</evidence>
<dbReference type="PANTHER" id="PTHR23138:SF141">
    <property type="entry name" value="NUCLEAR PORE COMPLEX PROTEIN NUP50"/>
    <property type="match status" value="1"/>
</dbReference>
<proteinExistence type="predicted"/>
<evidence type="ECO:0000256" key="6">
    <source>
        <dbReference type="ARBA" id="ARBA00022737"/>
    </source>
</evidence>
<evidence type="ECO:0000256" key="1">
    <source>
        <dbReference type="ARBA" id="ARBA00004567"/>
    </source>
</evidence>
<name>A0A8X8BWQ5_POLSE</name>
<evidence type="ECO:0000313" key="22">
    <source>
        <dbReference type="EMBL" id="KAG2469032.1"/>
    </source>
</evidence>
<evidence type="ECO:0000256" key="13">
    <source>
        <dbReference type="ARBA" id="ARBA00023136"/>
    </source>
</evidence>
<comment type="caution">
    <text evidence="22">The sequence shown here is derived from an EMBL/GenBank/DDBJ whole genome shotgun (WGS) entry which is preliminary data.</text>
</comment>
<comment type="function">
    <text evidence="15">Component of the nuclear pore complex that has a direct role in nuclear protein import. Actively displaces NLSs from importin-alpha, and facilitates disassembly of the importin-alpha:beta-cargo complex and importin recycling. Interacts with regulatory proteins of cell cycle progression including CDKN1B. This interaction is required for correct intracellular transport and degradation of CDKN1B.</text>
</comment>
<dbReference type="SUPFAM" id="SSF50729">
    <property type="entry name" value="PH domain-like"/>
    <property type="match status" value="1"/>
</dbReference>
<evidence type="ECO:0000256" key="8">
    <source>
        <dbReference type="ARBA" id="ARBA00022843"/>
    </source>
</evidence>
<dbReference type="AlphaFoldDB" id="A0A8X8BWQ5"/>
<evidence type="ECO:0000256" key="17">
    <source>
        <dbReference type="ARBA" id="ARBA00079821"/>
    </source>
</evidence>
<feature type="compositionally biased region" description="Low complexity" evidence="20">
    <location>
        <begin position="287"/>
        <end position="299"/>
    </location>
</feature>
<dbReference type="Pfam" id="PF00638">
    <property type="entry name" value="Ran_BP1"/>
    <property type="match status" value="1"/>
</dbReference>
<keyword evidence="3" id="KW-0813">Transport</keyword>
<evidence type="ECO:0000256" key="12">
    <source>
        <dbReference type="ARBA" id="ARBA00023132"/>
    </source>
</evidence>
<keyword evidence="8" id="KW-0832">Ubl conjugation</keyword>
<evidence type="ECO:0000256" key="7">
    <source>
        <dbReference type="ARBA" id="ARBA00022816"/>
    </source>
</evidence>
<dbReference type="GO" id="GO:0031965">
    <property type="term" value="C:nuclear membrane"/>
    <property type="evidence" value="ECO:0007669"/>
    <property type="project" value="UniProtKB-SubCell"/>
</dbReference>
<dbReference type="Proteomes" id="UP000886611">
    <property type="component" value="Unassembled WGS sequence"/>
</dbReference>
<feature type="region of interest" description="Disordered" evidence="20">
    <location>
        <begin position="282"/>
        <end position="322"/>
    </location>
</feature>
<dbReference type="InterPro" id="IPR045255">
    <property type="entry name" value="RanBP1-like"/>
</dbReference>
<dbReference type="CDD" id="cd13170">
    <property type="entry name" value="RanBD_NUP50"/>
    <property type="match status" value="1"/>
</dbReference>
<protein>
    <recommendedName>
        <fullName evidence="16">Nuclear pore complex protein Nup50</fullName>
    </recommendedName>
    <alternativeName>
        <fullName evidence="17">50 kDa nucleoporin</fullName>
    </alternativeName>
    <alternativeName>
        <fullName evidence="18">Nuclear pore-associated protein 60 kDa-like</fullName>
    </alternativeName>
    <alternativeName>
        <fullName evidence="19">Nucleoporin Nup50</fullName>
    </alternativeName>
</protein>
<evidence type="ECO:0000256" key="3">
    <source>
        <dbReference type="ARBA" id="ARBA00022448"/>
    </source>
</evidence>
<keyword evidence="11" id="KW-0811">Translocation</keyword>
<dbReference type="Gene3D" id="3.90.70.80">
    <property type="match status" value="1"/>
</dbReference>
<keyword evidence="23" id="KW-1185">Reference proteome</keyword>
<keyword evidence="13" id="KW-0472">Membrane</keyword>
<dbReference type="GO" id="GO:0005643">
    <property type="term" value="C:nuclear pore"/>
    <property type="evidence" value="ECO:0007669"/>
    <property type="project" value="UniProtKB-SubCell"/>
</dbReference>
<evidence type="ECO:0000259" key="21">
    <source>
        <dbReference type="PROSITE" id="PS50196"/>
    </source>
</evidence>
<dbReference type="PROSITE" id="PS50196">
    <property type="entry name" value="RANBD1"/>
    <property type="match status" value="1"/>
</dbReference>
<dbReference type="GO" id="GO:0051028">
    <property type="term" value="P:mRNA transport"/>
    <property type="evidence" value="ECO:0007669"/>
    <property type="project" value="UniProtKB-KW"/>
</dbReference>
<keyword evidence="6" id="KW-0677">Repeat</keyword>
<dbReference type="Gene3D" id="2.30.29.30">
    <property type="entry name" value="Pleckstrin-homology domain (PH domain)/Phosphotyrosine-binding domain (PTB)"/>
    <property type="match status" value="1"/>
</dbReference>
<evidence type="ECO:0000256" key="14">
    <source>
        <dbReference type="ARBA" id="ARBA00023242"/>
    </source>
</evidence>
<reference evidence="22 23" key="1">
    <citation type="journal article" date="2021" name="Cell">
        <title>Tracing the genetic footprints of vertebrate landing in non-teleost ray-finned fishes.</title>
        <authorList>
            <person name="Bi X."/>
            <person name="Wang K."/>
            <person name="Yang L."/>
            <person name="Pan H."/>
            <person name="Jiang H."/>
            <person name="Wei Q."/>
            <person name="Fang M."/>
            <person name="Yu H."/>
            <person name="Zhu C."/>
            <person name="Cai Y."/>
            <person name="He Y."/>
            <person name="Gan X."/>
            <person name="Zeng H."/>
            <person name="Yu D."/>
            <person name="Zhu Y."/>
            <person name="Jiang H."/>
            <person name="Qiu Q."/>
            <person name="Yang H."/>
            <person name="Zhang Y.E."/>
            <person name="Wang W."/>
            <person name="Zhu M."/>
            <person name="He S."/>
            <person name="Zhang G."/>
        </authorList>
    </citation>
    <scope>NUCLEOTIDE SEQUENCE [LARGE SCALE GENOMIC DNA]</scope>
    <source>
        <strain evidence="22">Bchr_013</strain>
    </source>
</reference>
<evidence type="ECO:0000256" key="18">
    <source>
        <dbReference type="ARBA" id="ARBA00081490"/>
    </source>
</evidence>
<keyword evidence="7" id="KW-0509">mRNA transport</keyword>
<dbReference type="GO" id="GO:0006606">
    <property type="term" value="P:protein import into nucleus"/>
    <property type="evidence" value="ECO:0007669"/>
    <property type="project" value="TreeGrafter"/>
</dbReference>
<feature type="region of interest" description="Disordered" evidence="20">
    <location>
        <begin position="103"/>
        <end position="130"/>
    </location>
</feature>
<keyword evidence="12" id="KW-0906">Nuclear pore complex</keyword>
<keyword evidence="9" id="KW-0653">Protein transport</keyword>
<keyword evidence="5" id="KW-0597">Phosphoprotein</keyword>
<gene>
    <name evidence="22" type="primary">Nup50</name>
    <name evidence="22" type="ORF">GTO96_0004939</name>
</gene>
<keyword evidence="14" id="KW-0539">Nucleus</keyword>
<feature type="non-terminal residue" evidence="22">
    <location>
        <position position="461"/>
    </location>
</feature>
<evidence type="ECO:0000256" key="19">
    <source>
        <dbReference type="ARBA" id="ARBA00081812"/>
    </source>
</evidence>
<organism evidence="22 23">
    <name type="scientific">Polypterus senegalus</name>
    <name type="common">Senegal bichir</name>
    <dbReference type="NCBI Taxonomy" id="55291"/>
    <lineage>
        <taxon>Eukaryota</taxon>
        <taxon>Metazoa</taxon>
        <taxon>Chordata</taxon>
        <taxon>Craniata</taxon>
        <taxon>Vertebrata</taxon>
        <taxon>Euteleostomi</taxon>
        <taxon>Actinopterygii</taxon>
        <taxon>Polypteriformes</taxon>
        <taxon>Polypteridae</taxon>
        <taxon>Polypterus</taxon>
    </lineage>
</organism>
<dbReference type="InterPro" id="IPR000156">
    <property type="entry name" value="Ran_bind_dom"/>
</dbReference>
<evidence type="ECO:0000256" key="11">
    <source>
        <dbReference type="ARBA" id="ARBA00023010"/>
    </source>
</evidence>
<evidence type="ECO:0000256" key="9">
    <source>
        <dbReference type="ARBA" id="ARBA00022927"/>
    </source>
</evidence>
<dbReference type="EMBL" id="JAATIS010000220">
    <property type="protein sequence ID" value="KAG2469032.1"/>
    <property type="molecule type" value="Genomic_DNA"/>
</dbReference>
<evidence type="ECO:0000256" key="2">
    <source>
        <dbReference type="ARBA" id="ARBA00004620"/>
    </source>
</evidence>
<evidence type="ECO:0000256" key="10">
    <source>
        <dbReference type="ARBA" id="ARBA00022990"/>
    </source>
</evidence>
<feature type="domain" description="RanBD1" evidence="21">
    <location>
        <begin position="290"/>
        <end position="461"/>
    </location>
</feature>
<evidence type="ECO:0000256" key="4">
    <source>
        <dbReference type="ARBA" id="ARBA00022499"/>
    </source>
</evidence>
<comment type="subcellular location">
    <subcellularLocation>
        <location evidence="2">Nucleus membrane</location>
        <topology evidence="2">Peripheral membrane protein</topology>
        <orientation evidence="2">Nucleoplasmic side</orientation>
    </subcellularLocation>
    <subcellularLocation>
        <location evidence="1">Nucleus</location>
        <location evidence="1">Nuclear pore complex</location>
    </subcellularLocation>
</comment>
<keyword evidence="4" id="KW-1017">Isopeptide bond</keyword>
<dbReference type="FunFam" id="2.30.29.30:FF:000179">
    <property type="entry name" value="Nuclear pore complex protein Nup50"/>
    <property type="match status" value="1"/>
</dbReference>
<dbReference type="PANTHER" id="PTHR23138">
    <property type="entry name" value="RAN BINDING PROTEIN"/>
    <property type="match status" value="1"/>
</dbReference>
<feature type="non-terminal residue" evidence="22">
    <location>
        <position position="1"/>
    </location>
</feature>
<feature type="compositionally biased region" description="Basic and acidic residues" evidence="20">
    <location>
        <begin position="300"/>
        <end position="312"/>
    </location>
</feature>
<evidence type="ECO:0000256" key="16">
    <source>
        <dbReference type="ARBA" id="ARBA00069163"/>
    </source>
</evidence>
<accession>A0A8X8BWQ5</accession>
<dbReference type="InterPro" id="IPR011993">
    <property type="entry name" value="PH-like_dom_sf"/>
</dbReference>